<organism evidence="2 3">
    <name type="scientific">Coffea canephora</name>
    <name type="common">Robusta coffee</name>
    <dbReference type="NCBI Taxonomy" id="49390"/>
    <lineage>
        <taxon>Eukaryota</taxon>
        <taxon>Viridiplantae</taxon>
        <taxon>Streptophyta</taxon>
        <taxon>Embryophyta</taxon>
        <taxon>Tracheophyta</taxon>
        <taxon>Spermatophyta</taxon>
        <taxon>Magnoliopsida</taxon>
        <taxon>eudicotyledons</taxon>
        <taxon>Gunneridae</taxon>
        <taxon>Pentapetalae</taxon>
        <taxon>asterids</taxon>
        <taxon>lamiids</taxon>
        <taxon>Gentianales</taxon>
        <taxon>Rubiaceae</taxon>
        <taxon>Ixoroideae</taxon>
        <taxon>Gardenieae complex</taxon>
        <taxon>Bertiereae - Coffeeae clade</taxon>
        <taxon>Coffeeae</taxon>
        <taxon>Coffea</taxon>
    </lineage>
</organism>
<dbReference type="PANTHER" id="PTHR36757:SF1">
    <property type="entry name" value="GENOME ASSEMBLY, CHROMOSOME: A04"/>
    <property type="match status" value="1"/>
</dbReference>
<feature type="region of interest" description="Disordered" evidence="1">
    <location>
        <begin position="142"/>
        <end position="165"/>
    </location>
</feature>
<dbReference type="STRING" id="49390.A0A068TZ63"/>
<keyword evidence="3" id="KW-1185">Reference proteome</keyword>
<reference evidence="3" key="1">
    <citation type="journal article" date="2014" name="Science">
        <title>The coffee genome provides insight into the convergent evolution of caffeine biosynthesis.</title>
        <authorList>
            <person name="Denoeud F."/>
            <person name="Carretero-Paulet L."/>
            <person name="Dereeper A."/>
            <person name="Droc G."/>
            <person name="Guyot R."/>
            <person name="Pietrella M."/>
            <person name="Zheng C."/>
            <person name="Alberti A."/>
            <person name="Anthony F."/>
            <person name="Aprea G."/>
            <person name="Aury J.M."/>
            <person name="Bento P."/>
            <person name="Bernard M."/>
            <person name="Bocs S."/>
            <person name="Campa C."/>
            <person name="Cenci A."/>
            <person name="Combes M.C."/>
            <person name="Crouzillat D."/>
            <person name="Da Silva C."/>
            <person name="Daddiego L."/>
            <person name="De Bellis F."/>
            <person name="Dussert S."/>
            <person name="Garsmeur O."/>
            <person name="Gayraud T."/>
            <person name="Guignon V."/>
            <person name="Jahn K."/>
            <person name="Jamilloux V."/>
            <person name="Joet T."/>
            <person name="Labadie K."/>
            <person name="Lan T."/>
            <person name="Leclercq J."/>
            <person name="Lepelley M."/>
            <person name="Leroy T."/>
            <person name="Li L.T."/>
            <person name="Librado P."/>
            <person name="Lopez L."/>
            <person name="Munoz A."/>
            <person name="Noel B."/>
            <person name="Pallavicini A."/>
            <person name="Perrotta G."/>
            <person name="Poncet V."/>
            <person name="Pot D."/>
            <person name="Priyono X."/>
            <person name="Rigoreau M."/>
            <person name="Rouard M."/>
            <person name="Rozas J."/>
            <person name="Tranchant-Dubreuil C."/>
            <person name="VanBuren R."/>
            <person name="Zhang Q."/>
            <person name="Andrade A.C."/>
            <person name="Argout X."/>
            <person name="Bertrand B."/>
            <person name="de Kochko A."/>
            <person name="Graziosi G."/>
            <person name="Henry R.J."/>
            <person name="Jayarama X."/>
            <person name="Ming R."/>
            <person name="Nagai C."/>
            <person name="Rounsley S."/>
            <person name="Sankoff D."/>
            <person name="Giuliano G."/>
            <person name="Albert V.A."/>
            <person name="Wincker P."/>
            <person name="Lashermes P."/>
        </authorList>
    </citation>
    <scope>NUCLEOTIDE SEQUENCE [LARGE SCALE GENOMIC DNA]</scope>
    <source>
        <strain evidence="3">cv. DH200-94</strain>
    </source>
</reference>
<dbReference type="PANTHER" id="PTHR36757">
    <property type="entry name" value="BNAANNG22500D PROTEIN"/>
    <property type="match status" value="1"/>
</dbReference>
<accession>A0A068TZ63</accession>
<name>A0A068TZ63_COFCA</name>
<evidence type="ECO:0000313" key="3">
    <source>
        <dbReference type="Proteomes" id="UP000295252"/>
    </source>
</evidence>
<gene>
    <name evidence="2" type="ORF">GSCOC_T00032646001</name>
</gene>
<dbReference type="InParanoid" id="A0A068TZ63"/>
<dbReference type="EMBL" id="HG739089">
    <property type="protein sequence ID" value="CDP00638.1"/>
    <property type="molecule type" value="Genomic_DNA"/>
</dbReference>
<evidence type="ECO:0000313" key="2">
    <source>
        <dbReference type="EMBL" id="CDP00638.1"/>
    </source>
</evidence>
<feature type="compositionally biased region" description="Polar residues" evidence="1">
    <location>
        <begin position="194"/>
        <end position="206"/>
    </location>
</feature>
<evidence type="ECO:0000256" key="1">
    <source>
        <dbReference type="SAM" id="MobiDB-lite"/>
    </source>
</evidence>
<feature type="region of interest" description="Disordered" evidence="1">
    <location>
        <begin position="194"/>
        <end position="236"/>
    </location>
</feature>
<dbReference type="Gramene" id="CDP00638">
    <property type="protein sequence ID" value="CDP00638"/>
    <property type="gene ID" value="GSCOC_T00032646001"/>
</dbReference>
<dbReference type="AlphaFoldDB" id="A0A068TZ63"/>
<dbReference type="PhylomeDB" id="A0A068TZ63"/>
<feature type="compositionally biased region" description="Basic and acidic residues" evidence="1">
    <location>
        <begin position="218"/>
        <end position="230"/>
    </location>
</feature>
<protein>
    <submittedName>
        <fullName evidence="2">Uncharacterized protein</fullName>
    </submittedName>
</protein>
<sequence>MAVDVCSEVSSPVVSPRISFSHDLRETDPIPRERYQHRSDALLLESIDFNFSISQSFSQGLLSSADELFANGKIIPTEVKKITTIKPGEETASKEIYRSKPISSCYRKDTAFNFSAAATSSATDNADTALNLDTKKKSLKELLSINPETESDEETEEEKKPSSKPFWQFRRSSSLNLNSSRSSTLIRSLHFLSRSNSTGSAPNPTASGVPKVLKKQHSQKDRPPWNKRIDSSVPSSSGHYFYSHRAYRSPSRKNYESGVRVSPVLNISHACISKGSGSLFGLGSLLCSGKSKKKKKCNQWI</sequence>
<dbReference type="Proteomes" id="UP000295252">
    <property type="component" value="Chromosome III"/>
</dbReference>
<proteinExistence type="predicted"/>
<dbReference type="OMA" id="VGYMSEP"/>
<dbReference type="FunCoup" id="A0A068TZ63">
    <property type="interactions" value="110"/>
</dbReference>
<dbReference type="OrthoDB" id="1923860at2759"/>